<name>A0A0G1MT74_UNCKA</name>
<proteinExistence type="predicted"/>
<reference evidence="1 2" key="1">
    <citation type="journal article" date="2015" name="Nature">
        <title>rRNA introns, odd ribosomes, and small enigmatic genomes across a large radiation of phyla.</title>
        <authorList>
            <person name="Brown C.T."/>
            <person name="Hug L.A."/>
            <person name="Thomas B.C."/>
            <person name="Sharon I."/>
            <person name="Castelle C.J."/>
            <person name="Singh A."/>
            <person name="Wilkins M.J."/>
            <person name="Williams K.H."/>
            <person name="Banfield J.F."/>
        </authorList>
    </citation>
    <scope>NUCLEOTIDE SEQUENCE [LARGE SCALE GENOMIC DNA]</scope>
</reference>
<protein>
    <submittedName>
        <fullName evidence="1">Uncharacterized protein</fullName>
    </submittedName>
</protein>
<sequence length="202" mass="23556">MHKEILIESQLELLPLVKSFSASFGLVGGTAVALHLGHRRSIDFDLFIDKEFSSKSIREKIKRNWSIQTVIVDEHGEFTLVVNNVKLTFFRFPYKINYYDQFENVIRIPDIVTLAAMKAFALGRRAKWKDYVDIFFVLKSYAFEEIARKAKELFGPEFNERLFREQLSYYKDVDYSEAVEFMGGREVSNNEIQQSLTELSLA</sequence>
<dbReference type="AlphaFoldDB" id="A0A0G1MT74"/>
<accession>A0A0G1MT74</accession>
<dbReference type="Proteomes" id="UP000034504">
    <property type="component" value="Unassembled WGS sequence"/>
</dbReference>
<evidence type="ECO:0000313" key="1">
    <source>
        <dbReference type="EMBL" id="KKT83982.1"/>
    </source>
</evidence>
<evidence type="ECO:0000313" key="2">
    <source>
        <dbReference type="Proteomes" id="UP000034504"/>
    </source>
</evidence>
<dbReference type="Pfam" id="PF08843">
    <property type="entry name" value="AbiEii"/>
    <property type="match status" value="1"/>
</dbReference>
<gene>
    <name evidence="1" type="ORF">UW82_C0029G0019</name>
</gene>
<comment type="caution">
    <text evidence="1">The sequence shown here is derived from an EMBL/GenBank/DDBJ whole genome shotgun (WGS) entry which is preliminary data.</text>
</comment>
<dbReference type="InterPro" id="IPR014942">
    <property type="entry name" value="AbiEii"/>
</dbReference>
<dbReference type="EMBL" id="LCJU01000029">
    <property type="protein sequence ID" value="KKT83982.1"/>
    <property type="molecule type" value="Genomic_DNA"/>
</dbReference>
<organism evidence="1 2">
    <name type="scientific">candidate division WWE3 bacterium GW2011_GWC2_44_9</name>
    <dbReference type="NCBI Taxonomy" id="1619125"/>
    <lineage>
        <taxon>Bacteria</taxon>
        <taxon>Katanobacteria</taxon>
    </lineage>
</organism>